<sequence>MSIVEIVAYTLVFLGAFFCLVGAIGVLRFPDVYSRMHSAGITDTIGALLVLLGLAFLAGWTLALVKLAFILVFLWMTSPTATHALAKAARHGGVEPKLADDVAMDDFKETPSSNR</sequence>
<evidence type="ECO:0000313" key="2">
    <source>
        <dbReference type="EMBL" id="KAA9130285.1"/>
    </source>
</evidence>
<dbReference type="AlphaFoldDB" id="A0A5N0T5G0"/>
<dbReference type="PANTHER" id="PTHR34703">
    <property type="entry name" value="ANTIPORTER SUBUNIT MNHG2-RELATED"/>
    <property type="match status" value="1"/>
</dbReference>
<keyword evidence="1" id="KW-1133">Transmembrane helix</keyword>
<keyword evidence="1" id="KW-0812">Transmembrane</keyword>
<protein>
    <submittedName>
        <fullName evidence="2">Monovalent cation/H(+) antiporter subunit G</fullName>
    </submittedName>
</protein>
<dbReference type="GO" id="GO:0015385">
    <property type="term" value="F:sodium:proton antiporter activity"/>
    <property type="evidence" value="ECO:0007669"/>
    <property type="project" value="TreeGrafter"/>
</dbReference>
<proteinExistence type="predicted"/>
<evidence type="ECO:0000256" key="1">
    <source>
        <dbReference type="SAM" id="Phobius"/>
    </source>
</evidence>
<feature type="transmembrane region" description="Helical" evidence="1">
    <location>
        <begin position="6"/>
        <end position="27"/>
    </location>
</feature>
<comment type="caution">
    <text evidence="2">The sequence shown here is derived from an EMBL/GenBank/DDBJ whole genome shotgun (WGS) entry which is preliminary data.</text>
</comment>
<keyword evidence="1" id="KW-0472">Membrane</keyword>
<accession>A0A5N0T5G0</accession>
<evidence type="ECO:0000313" key="3">
    <source>
        <dbReference type="Proteomes" id="UP000325372"/>
    </source>
</evidence>
<dbReference type="EMBL" id="VYXP01000008">
    <property type="protein sequence ID" value="KAA9130285.1"/>
    <property type="molecule type" value="Genomic_DNA"/>
</dbReference>
<keyword evidence="3" id="KW-1185">Reference proteome</keyword>
<dbReference type="InterPro" id="IPR005133">
    <property type="entry name" value="PhaG_MnhG_YufB"/>
</dbReference>
<dbReference type="Proteomes" id="UP000325372">
    <property type="component" value="Unassembled WGS sequence"/>
</dbReference>
<dbReference type="NCBIfam" id="NF009314">
    <property type="entry name" value="PRK12674.1-2"/>
    <property type="match status" value="1"/>
</dbReference>
<dbReference type="RefSeq" id="WP_150864950.1">
    <property type="nucleotide sequence ID" value="NZ_VYXP01000008.1"/>
</dbReference>
<gene>
    <name evidence="2" type="ORF">F3N42_13180</name>
</gene>
<dbReference type="PANTHER" id="PTHR34703:SF1">
    <property type="entry name" value="ANTIPORTER SUBUNIT MNHG2-RELATED"/>
    <property type="match status" value="1"/>
</dbReference>
<feature type="transmembrane region" description="Helical" evidence="1">
    <location>
        <begin position="48"/>
        <end position="76"/>
    </location>
</feature>
<reference evidence="2 3" key="1">
    <citation type="submission" date="2019-09" db="EMBL/GenBank/DDBJ databases">
        <title>Wenzhouxiangella sp. Genome sequencing and assembly.</title>
        <authorList>
            <person name="Zhang R."/>
        </authorList>
    </citation>
    <scope>NUCLEOTIDE SEQUENCE [LARGE SCALE GENOMIC DNA]</scope>
    <source>
        <strain evidence="2 3">W260</strain>
    </source>
</reference>
<organism evidence="2 3">
    <name type="scientific">Marinihelvus fidelis</name>
    <dbReference type="NCBI Taxonomy" id="2613842"/>
    <lineage>
        <taxon>Bacteria</taxon>
        <taxon>Pseudomonadati</taxon>
        <taxon>Pseudomonadota</taxon>
        <taxon>Gammaproteobacteria</taxon>
        <taxon>Chromatiales</taxon>
        <taxon>Wenzhouxiangellaceae</taxon>
        <taxon>Marinihelvus</taxon>
    </lineage>
</organism>
<name>A0A5N0T5G0_9GAMM</name>
<dbReference type="Pfam" id="PF03334">
    <property type="entry name" value="PhaG_MnhG_YufB"/>
    <property type="match status" value="1"/>
</dbReference>
<dbReference type="NCBIfam" id="TIGR01300">
    <property type="entry name" value="CPA3_mnhG_phaG"/>
    <property type="match status" value="1"/>
</dbReference>